<proteinExistence type="predicted"/>
<dbReference type="EMBL" id="BARW01037114">
    <property type="protein sequence ID" value="GAJ22793.1"/>
    <property type="molecule type" value="Genomic_DNA"/>
</dbReference>
<protein>
    <submittedName>
        <fullName evidence="1">Uncharacterized protein</fullName>
    </submittedName>
</protein>
<gene>
    <name evidence="1" type="ORF">S12H4_57397</name>
</gene>
<name>X1UZ63_9ZZZZ</name>
<reference evidence="1" key="1">
    <citation type="journal article" date="2014" name="Front. Microbiol.">
        <title>High frequency of phylogenetically diverse reductive dehalogenase-homologous genes in deep subseafloor sedimentary metagenomes.</title>
        <authorList>
            <person name="Kawai M."/>
            <person name="Futagami T."/>
            <person name="Toyoda A."/>
            <person name="Takaki Y."/>
            <person name="Nishi S."/>
            <person name="Hori S."/>
            <person name="Arai W."/>
            <person name="Tsubouchi T."/>
            <person name="Morono Y."/>
            <person name="Uchiyama I."/>
            <person name="Ito T."/>
            <person name="Fujiyama A."/>
            <person name="Inagaki F."/>
            <person name="Takami H."/>
        </authorList>
    </citation>
    <scope>NUCLEOTIDE SEQUENCE</scope>
    <source>
        <strain evidence="1">Expedition CK06-06</strain>
    </source>
</reference>
<accession>X1UZ63</accession>
<dbReference type="AlphaFoldDB" id="X1UZ63"/>
<evidence type="ECO:0000313" key="1">
    <source>
        <dbReference type="EMBL" id="GAJ22793.1"/>
    </source>
</evidence>
<organism evidence="1">
    <name type="scientific">marine sediment metagenome</name>
    <dbReference type="NCBI Taxonomy" id="412755"/>
    <lineage>
        <taxon>unclassified sequences</taxon>
        <taxon>metagenomes</taxon>
        <taxon>ecological metagenomes</taxon>
    </lineage>
</organism>
<sequence length="89" mass="10621">MEQSQIKNNQDNFLDSDTFKEIEKQIMDKVISGARRELDLFKFEMIYPQIVSKQEIDEIEEEIVNIREREWKEALKKADGNEEKALMLV</sequence>
<comment type="caution">
    <text evidence="1">The sequence shown here is derived from an EMBL/GenBank/DDBJ whole genome shotgun (WGS) entry which is preliminary data.</text>
</comment>